<dbReference type="PANTHER" id="PTHR39069">
    <property type="entry name" value="ECDYSONE-INDUCIBLE GENE E1, ISOFORM A"/>
    <property type="match status" value="1"/>
</dbReference>
<evidence type="ECO:0000313" key="4">
    <source>
        <dbReference type="Proteomes" id="UP000183832"/>
    </source>
</evidence>
<feature type="chain" id="PRO_5012859651" evidence="1">
    <location>
        <begin position="22"/>
        <end position="328"/>
    </location>
</feature>
<organism evidence="3 4">
    <name type="scientific">Clunio marinus</name>
    <dbReference type="NCBI Taxonomy" id="568069"/>
    <lineage>
        <taxon>Eukaryota</taxon>
        <taxon>Metazoa</taxon>
        <taxon>Ecdysozoa</taxon>
        <taxon>Arthropoda</taxon>
        <taxon>Hexapoda</taxon>
        <taxon>Insecta</taxon>
        <taxon>Pterygota</taxon>
        <taxon>Neoptera</taxon>
        <taxon>Endopterygota</taxon>
        <taxon>Diptera</taxon>
        <taxon>Nematocera</taxon>
        <taxon>Chironomoidea</taxon>
        <taxon>Chironomidae</taxon>
        <taxon>Clunio</taxon>
    </lineage>
</organism>
<gene>
    <name evidence="3" type="primary">putative AGAP010789-PA</name>
    <name evidence="3" type="ORF">CLUMA_CG008596</name>
</gene>
<proteinExistence type="predicted"/>
<protein>
    <submittedName>
        <fullName evidence="3">CLUMA_CG008596, isoform A</fullName>
    </submittedName>
</protein>
<dbReference type="PANTHER" id="PTHR39069:SF4">
    <property type="entry name" value="LD24340P"/>
    <property type="match status" value="1"/>
</dbReference>
<feature type="signal peptide" evidence="1">
    <location>
        <begin position="1"/>
        <end position="21"/>
    </location>
</feature>
<dbReference type="Pfam" id="PF01683">
    <property type="entry name" value="EB"/>
    <property type="match status" value="2"/>
</dbReference>
<reference evidence="3 4" key="1">
    <citation type="submission" date="2015-04" db="EMBL/GenBank/DDBJ databases">
        <authorList>
            <person name="Syromyatnikov M.Y."/>
            <person name="Popov V.N."/>
        </authorList>
    </citation>
    <scope>NUCLEOTIDE SEQUENCE [LARGE SCALE GENOMIC DNA]</scope>
</reference>
<dbReference type="OrthoDB" id="5912242at2759"/>
<dbReference type="AlphaFoldDB" id="A0A1J1I844"/>
<evidence type="ECO:0000256" key="1">
    <source>
        <dbReference type="SAM" id="SignalP"/>
    </source>
</evidence>
<name>A0A1J1I844_9DIPT</name>
<accession>A0A1J1I844</accession>
<evidence type="ECO:0000313" key="3">
    <source>
        <dbReference type="EMBL" id="CRK95118.1"/>
    </source>
</evidence>
<dbReference type="EMBL" id="CVRI01000040">
    <property type="protein sequence ID" value="CRK95118.1"/>
    <property type="molecule type" value="Genomic_DNA"/>
</dbReference>
<keyword evidence="4" id="KW-1185">Reference proteome</keyword>
<sequence>MWTSKSLLIFFLIFFVDSSLSDETLELSCTSDDDCSSYRDKMIGSSCVNLHCRCFDFKTNVTEACIPRKSIGESIVGLGDCKKNSCVVPNTHCKLGMNKCVCDEDFIESFDGSRCIAQTVELQHPCEMNEQCVKYDRNAACDDRKCQCLRNFTQHENSCRSMVKIGEHCDSNEECQKFTSNATCHNHKCICDENFSSSEDGNECLLQAFHGDSCKQTSQCFNGLGPGAVCDSGVCVCDSIHQNVPDNSRIRCSRKLNYGDECKEHHECSIYLGETTMACIKNKCTCRDGYELFDADQKKCVRIPTSSTCLNFVSSFFLVFIGNFLSSI</sequence>
<dbReference type="STRING" id="568069.A0A1J1I844"/>
<keyword evidence="1" id="KW-0732">Signal</keyword>
<feature type="domain" description="EB" evidence="2">
    <location>
        <begin position="148"/>
        <end position="199"/>
    </location>
</feature>
<feature type="domain" description="EB" evidence="2">
    <location>
        <begin position="202"/>
        <end position="243"/>
    </location>
</feature>
<dbReference type="InterPro" id="IPR006149">
    <property type="entry name" value="EB_dom"/>
</dbReference>
<dbReference type="Proteomes" id="UP000183832">
    <property type="component" value="Unassembled WGS sequence"/>
</dbReference>
<evidence type="ECO:0000259" key="2">
    <source>
        <dbReference type="Pfam" id="PF01683"/>
    </source>
</evidence>